<dbReference type="CDD" id="cd14686">
    <property type="entry name" value="bZIP"/>
    <property type="match status" value="1"/>
</dbReference>
<dbReference type="EMBL" id="JAACJM010000036">
    <property type="protein sequence ID" value="KAF5362876.1"/>
    <property type="molecule type" value="Genomic_DNA"/>
</dbReference>
<evidence type="ECO:0000313" key="2">
    <source>
        <dbReference type="EMBL" id="KAF5362876.1"/>
    </source>
</evidence>
<organism evidence="2 3">
    <name type="scientific">Tetrapyrgos nigripes</name>
    <dbReference type="NCBI Taxonomy" id="182062"/>
    <lineage>
        <taxon>Eukaryota</taxon>
        <taxon>Fungi</taxon>
        <taxon>Dikarya</taxon>
        <taxon>Basidiomycota</taxon>
        <taxon>Agaricomycotina</taxon>
        <taxon>Agaricomycetes</taxon>
        <taxon>Agaricomycetidae</taxon>
        <taxon>Agaricales</taxon>
        <taxon>Marasmiineae</taxon>
        <taxon>Marasmiaceae</taxon>
        <taxon>Tetrapyrgos</taxon>
    </lineage>
</organism>
<evidence type="ECO:0000256" key="1">
    <source>
        <dbReference type="SAM" id="Coils"/>
    </source>
</evidence>
<dbReference type="SUPFAM" id="SSF52047">
    <property type="entry name" value="RNI-like"/>
    <property type="match status" value="1"/>
</dbReference>
<name>A0A8H5GDM3_9AGAR</name>
<proteinExistence type="predicted"/>
<comment type="caution">
    <text evidence="2">The sequence shown here is derived from an EMBL/GenBank/DDBJ whole genome shotgun (WGS) entry which is preliminary data.</text>
</comment>
<sequence length="525" mass="59263">MDQPQFGNINAILNLLRSNPNSYFPDISQCLNTTEQDIQRIRDEVRQLERKIVSLKAERKELEWKASQYRSLLAPIRRLPPEVLQNIFQFACLEGLKVGSEASSASAQITWVCTAWRKCVRSIPGLWSVLRFERIGLTHRTIEQVGPLLRMHLELSKPSPLYVDLDIPVLPAVNNELVSFVSKVLISESPRWRTISLGVPEHYDAQLLAVKEKLPLLHTLHLKRSEFKDVMDAFEVAPSLRIVNLETNRGISRLKLPWHQVSSFSTKYAKCGTAYAALFKAAEATEITLSQCFNPDSLRRSLGIINHKLHSLSIVVGGQESNFHHWFNWLTLPRLTTLNVAGAENDPPDSCTDVFLNDCFPTFLSRSSCTITSLSFTNLPLSDVQVLAIIASLPSLSHLTVHERASQPFKNTILTSHFFDSLRMDCHHTFSSRPSPCLTKRLQSLDLCLHGTLQARSIVEFVESRWTTNPEYAAVLGVHNLTVVKILVLRSRDAMILDAEELCDLLDVYKGLGLRVSCSSKFLDE</sequence>
<keyword evidence="1" id="KW-0175">Coiled coil</keyword>
<dbReference type="Proteomes" id="UP000559256">
    <property type="component" value="Unassembled WGS sequence"/>
</dbReference>
<feature type="coiled-coil region" evidence="1">
    <location>
        <begin position="31"/>
        <end position="72"/>
    </location>
</feature>
<evidence type="ECO:0008006" key="4">
    <source>
        <dbReference type="Google" id="ProtNLM"/>
    </source>
</evidence>
<reference evidence="2 3" key="1">
    <citation type="journal article" date="2020" name="ISME J.">
        <title>Uncovering the hidden diversity of litter-decomposition mechanisms in mushroom-forming fungi.</title>
        <authorList>
            <person name="Floudas D."/>
            <person name="Bentzer J."/>
            <person name="Ahren D."/>
            <person name="Johansson T."/>
            <person name="Persson P."/>
            <person name="Tunlid A."/>
        </authorList>
    </citation>
    <scope>NUCLEOTIDE SEQUENCE [LARGE SCALE GENOMIC DNA]</scope>
    <source>
        <strain evidence="2 3">CBS 291.85</strain>
    </source>
</reference>
<keyword evidence="3" id="KW-1185">Reference proteome</keyword>
<evidence type="ECO:0000313" key="3">
    <source>
        <dbReference type="Proteomes" id="UP000559256"/>
    </source>
</evidence>
<dbReference type="InterPro" id="IPR032675">
    <property type="entry name" value="LRR_dom_sf"/>
</dbReference>
<dbReference type="OrthoDB" id="3266451at2759"/>
<gene>
    <name evidence="2" type="ORF">D9758_007016</name>
</gene>
<protein>
    <recommendedName>
        <fullName evidence="4">F-box domain-containing protein</fullName>
    </recommendedName>
</protein>
<accession>A0A8H5GDM3</accession>
<dbReference type="Gene3D" id="3.80.10.10">
    <property type="entry name" value="Ribonuclease Inhibitor"/>
    <property type="match status" value="1"/>
</dbReference>
<dbReference type="AlphaFoldDB" id="A0A8H5GDM3"/>